<dbReference type="InterPro" id="IPR008707">
    <property type="entry name" value="B-propeller_PilY1"/>
</dbReference>
<keyword evidence="1" id="KW-0479">Metal-binding</keyword>
<dbReference type="EMBL" id="JADUNO010000015">
    <property type="protein sequence ID" value="MBH1639213.1"/>
    <property type="molecule type" value="Genomic_DNA"/>
</dbReference>
<dbReference type="Pfam" id="PF05567">
    <property type="entry name" value="T4P_PilY1"/>
    <property type="match status" value="1"/>
</dbReference>
<keyword evidence="2" id="KW-0106">Calcium</keyword>
<comment type="caution">
    <text evidence="4">The sequence shown here is derived from an EMBL/GenBank/DDBJ whole genome shotgun (WGS) entry which is preliminary data.</text>
</comment>
<accession>A0AA41CG67</accession>
<organism evidence="4 5">
    <name type="scientific">Stenotrophomonas maltophilia</name>
    <name type="common">Pseudomonas maltophilia</name>
    <name type="synonym">Xanthomonas maltophilia</name>
    <dbReference type="NCBI Taxonomy" id="40324"/>
    <lineage>
        <taxon>Bacteria</taxon>
        <taxon>Pseudomonadati</taxon>
        <taxon>Pseudomonadota</taxon>
        <taxon>Gammaproteobacteria</taxon>
        <taxon>Lysobacterales</taxon>
        <taxon>Lysobacteraceae</taxon>
        <taxon>Stenotrophomonas</taxon>
        <taxon>Stenotrophomonas maltophilia group</taxon>
    </lineage>
</organism>
<evidence type="ECO:0000313" key="5">
    <source>
        <dbReference type="Proteomes" id="UP000616785"/>
    </source>
</evidence>
<gene>
    <name evidence="4" type="ORF">I5U57_07130</name>
</gene>
<dbReference type="GO" id="GO:0046872">
    <property type="term" value="F:metal ion binding"/>
    <property type="evidence" value="ECO:0007669"/>
    <property type="project" value="UniProtKB-KW"/>
</dbReference>
<evidence type="ECO:0000256" key="2">
    <source>
        <dbReference type="ARBA" id="ARBA00022837"/>
    </source>
</evidence>
<name>A0AA41CG67_STEMA</name>
<protein>
    <submittedName>
        <fullName evidence="4">Pilus assembly protein PilC</fullName>
    </submittedName>
</protein>
<reference evidence="4" key="1">
    <citation type="submission" date="2020-11" db="EMBL/GenBank/DDBJ databases">
        <title>Enhanced detection system for hospital associated transmission using whole genome sequencing surveillance.</title>
        <authorList>
            <person name="Harrison L.H."/>
            <person name="Van Tyne D."/>
            <person name="Marsh J.W."/>
            <person name="Griffith M.P."/>
            <person name="Snyder D.J."/>
            <person name="Cooper V.S."/>
            <person name="Mustapha M."/>
        </authorList>
    </citation>
    <scope>NUCLEOTIDE SEQUENCE</scope>
    <source>
        <strain evidence="4">STEN00092</strain>
    </source>
</reference>
<evidence type="ECO:0000313" key="4">
    <source>
        <dbReference type="EMBL" id="MBH1639213.1"/>
    </source>
</evidence>
<proteinExistence type="predicted"/>
<feature type="domain" description="PilY1 beta-propeller" evidence="3">
    <location>
        <begin position="1020"/>
        <end position="1386"/>
    </location>
</feature>
<evidence type="ECO:0000256" key="1">
    <source>
        <dbReference type="ARBA" id="ARBA00022723"/>
    </source>
</evidence>
<dbReference type="Proteomes" id="UP000616785">
    <property type="component" value="Unassembled WGS sequence"/>
</dbReference>
<evidence type="ECO:0000259" key="3">
    <source>
        <dbReference type="Pfam" id="PF05567"/>
    </source>
</evidence>
<sequence length="1563" mass="164943">MNSERRFLRLRSSTWLRAGVGVAALAGLAALIIPLQAALGDYDIAQEPLYSKQSQPPLMMMVMSRDEQLFNKAYSDYSDLDGDGVLDTTYQDKFDYSGYFDYNLCYSYNSGVFKASAEAKGANKHSCSGAWSGNFLNWVTMSRLDVMRYVLYGGQRFTDTKEKTVLERAPIPSDLHAWVKVYSGSNLREFANLPGSGTAFSFCSVTRSDKGAPLMRVAEGSFTEWASTASNQCDTGRASNADGYADIPRSTSVPDYTVRVEVCDASSTVRESFCRKYNDGITDRFKPAGLLQTYGESGRLRFGLVTGTYANPRDGGVLRRNIGKIAGNGTKFCGTGDEIDLSTGQFCYLNLTGNAKADDEGVINAISSFRLDNWNWSNNWNDCNTYGILNRQDQKGNGNLTDPGTGGQKCSAWGNPLAEMYAEALRYITAGSKVYSDSGDLSGLPTNISWKDPYRLPAEGGNSYCATCNILVLSSGLPSFDSDNVGSVTGLASAVSATDAVGTAEGIAGKSYMIGRVGDTPRGASLDTHSDICQGQTIGSLSKARGICPDIPSMEGSFLMAGLAKAAAETDLRPNVQNKPSTYKVTATTYAVAMAENLPQFEIAVGNSKIGLAPLCQANNTGGATATSAGWRSCFLGSVGIGTKQANDTGGKLVYGRPYRTDAKSGSFSLVWEDSLWGNDHDNDVVAMLSYCVGAACNDTGDFNDICWRADAKVSNSAAGNTRLCNYTTVVKNRVESWIGTTLAGKVEEDEVLVRIENLSAYAGNAMLTGYTITGSNASSTVQRLALRPGNSNGSVLTSSNNFRDDWQKPVVIKYKASTTAAGQLQSPLWYAAKYGVPAGKKWDSKKPGVPDNYFLARNPTKLKEALEAIFNSAAEGDAPVGGSGSGARISTNSFTVSSHYSVPSGTVDWTGDVIATQVDGQGADGAVLWKASSSIGSATRRIYMATSPTSTASDGTVTPVNATEFLATNLPGSDERAKLSALGFSDSIPAWFGKMTSTNLVNYLRGAAVSGLRSRTSPLGDIVNSTTEIVSKTDDFGYASWARQSTVKWKATLGTSYDAFLKAKRATSGPPTMIYVGANDGMVHGFNGSNGASGGTEELAFIPSAAMQHIAELANPKYGHRYYVDGPLTSSDVYYGDAWNTVLVGTTGGGGSSKAPNAASVGNGSVFALNVSDPTSFGASSVLWEVSGKTESDLGFVLGKPAVVAVKGADANAAPRFVAIFGNGVNSTSGKAALFVVDIQTGKVLKRLSPVGAKYAARNGLINIATVALKNNDGITDTVYGGDMQGNIWKFDLSSTDPTNWNIALSGTPLFTATRNNSPQPIMSGIEISTGPGGGISLFFGTGQYFAADDNAVSSTSPVQSLYGIWDNLASAVGTRDNLVQQVITTGTSASGYQLRDITRKAVNYGSARGWYVDLQAGSAVEGERFVGNPRVQNGIVFFTSYVPGTAICGSGGGVNWLYGLNLLTGGGQMSGLSPTIGGEALCTGNCGGVALTKKGDLSQGPPVKDTNIFVPKLTPCKPGDTGCTVDKMLQASQCTFVLRAAGADPLYMPRPCGRQSWRQIR</sequence>